<keyword evidence="3" id="KW-1185">Reference proteome</keyword>
<feature type="transmembrane region" description="Helical" evidence="1">
    <location>
        <begin position="265"/>
        <end position="290"/>
    </location>
</feature>
<name>A0ABP7XNM8_9ACTN</name>
<reference evidence="3" key="1">
    <citation type="journal article" date="2019" name="Int. J. Syst. Evol. Microbiol.">
        <title>The Global Catalogue of Microorganisms (GCM) 10K type strain sequencing project: providing services to taxonomists for standard genome sequencing and annotation.</title>
        <authorList>
            <consortium name="The Broad Institute Genomics Platform"/>
            <consortium name="The Broad Institute Genome Sequencing Center for Infectious Disease"/>
            <person name="Wu L."/>
            <person name="Ma J."/>
        </authorList>
    </citation>
    <scope>NUCLEOTIDE SEQUENCE [LARGE SCALE GENOMIC DNA]</scope>
    <source>
        <strain evidence="3">JCM 16703</strain>
    </source>
</reference>
<evidence type="ECO:0000313" key="3">
    <source>
        <dbReference type="Proteomes" id="UP001501495"/>
    </source>
</evidence>
<proteinExistence type="predicted"/>
<feature type="transmembrane region" description="Helical" evidence="1">
    <location>
        <begin position="57"/>
        <end position="75"/>
    </location>
</feature>
<feature type="transmembrane region" description="Helical" evidence="1">
    <location>
        <begin position="81"/>
        <end position="100"/>
    </location>
</feature>
<keyword evidence="1" id="KW-1133">Transmembrane helix</keyword>
<evidence type="ECO:0000256" key="1">
    <source>
        <dbReference type="SAM" id="Phobius"/>
    </source>
</evidence>
<feature type="transmembrane region" description="Helical" evidence="1">
    <location>
        <begin position="168"/>
        <end position="188"/>
    </location>
</feature>
<dbReference type="EMBL" id="BAAAZH010000021">
    <property type="protein sequence ID" value="GAA4122844.1"/>
    <property type="molecule type" value="Genomic_DNA"/>
</dbReference>
<keyword evidence="1" id="KW-0472">Membrane</keyword>
<comment type="caution">
    <text evidence="2">The sequence shown here is derived from an EMBL/GenBank/DDBJ whole genome shotgun (WGS) entry which is preliminary data.</text>
</comment>
<feature type="transmembrane region" description="Helical" evidence="1">
    <location>
        <begin position="208"/>
        <end position="228"/>
    </location>
</feature>
<feature type="transmembrane region" description="Helical" evidence="1">
    <location>
        <begin position="235"/>
        <end position="259"/>
    </location>
</feature>
<sequence>MPSQVAVAALLALGAAVVFAGAAALQRSAARVHVDLAERGLAGLPVLLGRLLRRPRWWWGWAATVTGFALQAAALRLASVGVVQPVVALQVVVALLALAWRHRRPPAWSGLLGCLALASGAGAVLALVAGLVEPPPTHLGLALGIAFALVVLAVAGARRLPGTARGPLLGATTGVCCGVTAVLLDAVVDRAAAAPDLLTAASWLLHDWRPAALVGAVLLSTLVGQAALATGRLPATLAVLTAVNPAASIAISAAAAGVLPGTPTQVLGIVGAAAAMLVGAALVARAAALVEGVRPG</sequence>
<dbReference type="Proteomes" id="UP001501495">
    <property type="component" value="Unassembled WGS sequence"/>
</dbReference>
<feature type="transmembrane region" description="Helical" evidence="1">
    <location>
        <begin position="107"/>
        <end position="132"/>
    </location>
</feature>
<protein>
    <recommendedName>
        <fullName evidence="4">Integral membrane protein</fullName>
    </recommendedName>
</protein>
<organism evidence="2 3">
    <name type="scientific">Nocardioides fonticola</name>
    <dbReference type="NCBI Taxonomy" id="450363"/>
    <lineage>
        <taxon>Bacteria</taxon>
        <taxon>Bacillati</taxon>
        <taxon>Actinomycetota</taxon>
        <taxon>Actinomycetes</taxon>
        <taxon>Propionibacteriales</taxon>
        <taxon>Nocardioidaceae</taxon>
        <taxon>Nocardioides</taxon>
    </lineage>
</organism>
<evidence type="ECO:0000313" key="2">
    <source>
        <dbReference type="EMBL" id="GAA4122844.1"/>
    </source>
</evidence>
<dbReference type="RefSeq" id="WP_344734169.1">
    <property type="nucleotide sequence ID" value="NZ_BAAAZH010000021.1"/>
</dbReference>
<feature type="transmembrane region" description="Helical" evidence="1">
    <location>
        <begin position="6"/>
        <end position="25"/>
    </location>
</feature>
<accession>A0ABP7XNM8</accession>
<gene>
    <name evidence="2" type="ORF">GCM10022215_29030</name>
</gene>
<keyword evidence="1" id="KW-0812">Transmembrane</keyword>
<feature type="transmembrane region" description="Helical" evidence="1">
    <location>
        <begin position="138"/>
        <end position="156"/>
    </location>
</feature>
<dbReference type="PANTHER" id="PTHR40761">
    <property type="entry name" value="CONSERVED INTEGRAL MEMBRANE ALANINE VALINE AND LEUCINE RICH PROTEIN-RELATED"/>
    <property type="match status" value="1"/>
</dbReference>
<evidence type="ECO:0008006" key="4">
    <source>
        <dbReference type="Google" id="ProtNLM"/>
    </source>
</evidence>
<dbReference type="PANTHER" id="PTHR40761:SF1">
    <property type="entry name" value="CONSERVED INTEGRAL MEMBRANE ALANINE VALINE AND LEUCINE RICH PROTEIN-RELATED"/>
    <property type="match status" value="1"/>
</dbReference>